<feature type="compositionally biased region" description="Polar residues" evidence="7">
    <location>
        <begin position="204"/>
        <end position="236"/>
    </location>
</feature>
<feature type="region of interest" description="Disordered" evidence="7">
    <location>
        <begin position="196"/>
        <end position="252"/>
    </location>
</feature>
<reference evidence="9" key="1">
    <citation type="submission" date="2021-02" db="EMBL/GenBank/DDBJ databases">
        <authorList>
            <person name="Nowell W R."/>
        </authorList>
    </citation>
    <scope>NUCLEOTIDE SEQUENCE</scope>
</reference>
<dbReference type="AlphaFoldDB" id="A0A814BKM5"/>
<dbReference type="EMBL" id="CAJOBA010005039">
    <property type="protein sequence ID" value="CAF3731174.1"/>
    <property type="molecule type" value="Genomic_DNA"/>
</dbReference>
<dbReference type="GO" id="GO:0061630">
    <property type="term" value="F:ubiquitin protein ligase activity"/>
    <property type="evidence" value="ECO:0007669"/>
    <property type="project" value="InterPro"/>
</dbReference>
<evidence type="ECO:0000256" key="2">
    <source>
        <dbReference type="ARBA" id="ARBA00022771"/>
    </source>
</evidence>
<keyword evidence="2 6" id="KW-0863">Zinc-finger</keyword>
<dbReference type="InterPro" id="IPR041042">
    <property type="entry name" value="Znf_Hakai"/>
</dbReference>
<dbReference type="InterPro" id="IPR013083">
    <property type="entry name" value="Znf_RING/FYVE/PHD"/>
</dbReference>
<feature type="compositionally biased region" description="Acidic residues" evidence="7">
    <location>
        <begin position="68"/>
        <end position="79"/>
    </location>
</feature>
<proteinExistence type="inferred from homology"/>
<keyword evidence="1" id="KW-0479">Metal-binding</keyword>
<dbReference type="Proteomes" id="UP000677228">
    <property type="component" value="Unassembled WGS sequence"/>
</dbReference>
<dbReference type="InterPro" id="IPR040383">
    <property type="entry name" value="HAKAI/CBLL2"/>
</dbReference>
<dbReference type="PROSITE" id="PS50089">
    <property type="entry name" value="ZF_RING_2"/>
    <property type="match status" value="1"/>
</dbReference>
<evidence type="ECO:0000313" key="10">
    <source>
        <dbReference type="EMBL" id="CAF0958194.1"/>
    </source>
</evidence>
<evidence type="ECO:0000259" key="8">
    <source>
        <dbReference type="PROSITE" id="PS50089"/>
    </source>
</evidence>
<dbReference type="PANTHER" id="PTHR13480:SF0">
    <property type="entry name" value="E3 UBIQUITIN-PROTEIN LIGASE HAKAI"/>
    <property type="match status" value="1"/>
</dbReference>
<sequence>MDVVELEDLNLHDGTKRDQTTYLKSIPIRLKQQSMGHVDGQQQMSLSRHESASSGSIGKRTKRHGNNEEDESMEEDDASESDRSSPSSVKEPVRWDYRINLIGRRVKDNKAFCCFSCGHPVLVAGRLLPCKHAFCLHCAQQCKNDRRNCPKCSDSINDVEKIEAKNLIMCLYGGHRNSHDACLRGYTSQRDLNAHVKRRHERNSGTNISTANVNESLSPHTQKDNFSNYAQPSSHMAPQSNLQQQQAPPQLSTRMPPPNLANIDSLLNNLYDPTSLFHQNDPHFPRAPILSGVAPLPPPPPPLPFVGPPSQTTQAPLCYPTQHNQYSQIPAPYLQAPLQNPPHVFTDSQSHQYY</sequence>
<evidence type="ECO:0000313" key="11">
    <source>
        <dbReference type="EMBL" id="CAF3705866.1"/>
    </source>
</evidence>
<evidence type="ECO:0000256" key="3">
    <source>
        <dbReference type="ARBA" id="ARBA00022833"/>
    </source>
</evidence>
<dbReference type="OrthoDB" id="547746at2759"/>
<evidence type="ECO:0000313" key="9">
    <source>
        <dbReference type="EMBL" id="CAF0927440.1"/>
    </source>
</evidence>
<evidence type="ECO:0000256" key="7">
    <source>
        <dbReference type="SAM" id="MobiDB-lite"/>
    </source>
</evidence>
<dbReference type="Gene3D" id="3.30.40.10">
    <property type="entry name" value="Zinc/RING finger domain, C3HC4 (zinc finger)"/>
    <property type="match status" value="1"/>
</dbReference>
<comment type="caution">
    <text evidence="9">The sequence shown here is derived from an EMBL/GenBank/DDBJ whole genome shotgun (WGS) entry which is preliminary data.</text>
</comment>
<dbReference type="GO" id="GO:0008270">
    <property type="term" value="F:zinc ion binding"/>
    <property type="evidence" value="ECO:0007669"/>
    <property type="project" value="UniProtKB-KW"/>
</dbReference>
<dbReference type="Proteomes" id="UP000681722">
    <property type="component" value="Unassembled WGS sequence"/>
</dbReference>
<dbReference type="Pfam" id="PF18408">
    <property type="entry name" value="zf_Hakai"/>
    <property type="match status" value="1"/>
</dbReference>
<feature type="compositionally biased region" description="Polar residues" evidence="7">
    <location>
        <begin position="33"/>
        <end position="56"/>
    </location>
</feature>
<organism evidence="9 13">
    <name type="scientific">Didymodactylos carnosus</name>
    <dbReference type="NCBI Taxonomy" id="1234261"/>
    <lineage>
        <taxon>Eukaryota</taxon>
        <taxon>Metazoa</taxon>
        <taxon>Spiralia</taxon>
        <taxon>Gnathifera</taxon>
        <taxon>Rotifera</taxon>
        <taxon>Eurotatoria</taxon>
        <taxon>Bdelloidea</taxon>
        <taxon>Philodinida</taxon>
        <taxon>Philodinidae</taxon>
        <taxon>Didymodactylos</taxon>
    </lineage>
</organism>
<gene>
    <name evidence="9" type="ORF">GPM918_LOCUS9996</name>
    <name evidence="10" type="ORF">OVA965_LOCUS12495</name>
    <name evidence="11" type="ORF">SRO942_LOCUS9997</name>
    <name evidence="12" type="ORF">TMI583_LOCUS12499</name>
</gene>
<dbReference type="Proteomes" id="UP000663829">
    <property type="component" value="Unassembled WGS sequence"/>
</dbReference>
<dbReference type="SUPFAM" id="SSF57850">
    <property type="entry name" value="RING/U-box"/>
    <property type="match status" value="1"/>
</dbReference>
<keyword evidence="3" id="KW-0862">Zinc</keyword>
<evidence type="ECO:0000256" key="6">
    <source>
        <dbReference type="PROSITE-ProRule" id="PRU00175"/>
    </source>
</evidence>
<evidence type="ECO:0000256" key="5">
    <source>
        <dbReference type="ARBA" id="ARBA00041081"/>
    </source>
</evidence>
<dbReference type="PROSITE" id="PS00518">
    <property type="entry name" value="ZF_RING_1"/>
    <property type="match status" value="1"/>
</dbReference>
<protein>
    <recommendedName>
        <fullName evidence="5">E3 ubiquitin-protein ligase Hakai</fullName>
    </recommendedName>
</protein>
<feature type="domain" description="RING-type" evidence="8">
    <location>
        <begin position="114"/>
        <end position="153"/>
    </location>
</feature>
<dbReference type="Gene3D" id="6.10.140.2210">
    <property type="match status" value="1"/>
</dbReference>
<feature type="compositionally biased region" description="Low complexity" evidence="7">
    <location>
        <begin position="237"/>
        <end position="252"/>
    </location>
</feature>
<dbReference type="InterPro" id="IPR001841">
    <property type="entry name" value="Znf_RING"/>
</dbReference>
<evidence type="ECO:0000313" key="13">
    <source>
        <dbReference type="Proteomes" id="UP000663829"/>
    </source>
</evidence>
<dbReference type="EMBL" id="CAJNOK010005034">
    <property type="protein sequence ID" value="CAF0958194.1"/>
    <property type="molecule type" value="Genomic_DNA"/>
</dbReference>
<feature type="region of interest" description="Disordered" evidence="7">
    <location>
        <begin position="33"/>
        <end position="89"/>
    </location>
</feature>
<dbReference type="Proteomes" id="UP000682733">
    <property type="component" value="Unassembled WGS sequence"/>
</dbReference>
<dbReference type="EMBL" id="CAJOBC010001918">
    <property type="protein sequence ID" value="CAF3705866.1"/>
    <property type="molecule type" value="Genomic_DNA"/>
</dbReference>
<dbReference type="GO" id="GO:0030155">
    <property type="term" value="P:regulation of cell adhesion"/>
    <property type="evidence" value="ECO:0007669"/>
    <property type="project" value="TreeGrafter"/>
</dbReference>
<dbReference type="GO" id="GO:0016567">
    <property type="term" value="P:protein ubiquitination"/>
    <property type="evidence" value="ECO:0007669"/>
    <property type="project" value="InterPro"/>
</dbReference>
<keyword evidence="13" id="KW-1185">Reference proteome</keyword>
<dbReference type="EMBL" id="CAJNOQ010001918">
    <property type="protein sequence ID" value="CAF0927440.1"/>
    <property type="molecule type" value="Genomic_DNA"/>
</dbReference>
<comment type="similarity">
    <text evidence="4">Belongs to the Hakai family.</text>
</comment>
<evidence type="ECO:0000256" key="1">
    <source>
        <dbReference type="ARBA" id="ARBA00022723"/>
    </source>
</evidence>
<name>A0A814BKM5_9BILA</name>
<dbReference type="PANTHER" id="PTHR13480">
    <property type="entry name" value="E3 UBIQUITIN-PROTEIN LIGASE HAKAI-RELATED"/>
    <property type="match status" value="1"/>
</dbReference>
<evidence type="ECO:0000256" key="4">
    <source>
        <dbReference type="ARBA" id="ARBA00038499"/>
    </source>
</evidence>
<evidence type="ECO:0000313" key="12">
    <source>
        <dbReference type="EMBL" id="CAF3731174.1"/>
    </source>
</evidence>
<dbReference type="InterPro" id="IPR017907">
    <property type="entry name" value="Znf_RING_CS"/>
</dbReference>
<accession>A0A814BKM5</accession>